<accession>C0LTN8</accession>
<protein>
    <submittedName>
        <fullName evidence="2">SibX</fullName>
    </submittedName>
</protein>
<gene>
    <name evidence="2" type="primary">sibX</name>
</gene>
<reference evidence="2" key="1">
    <citation type="journal article" date="2009" name="Appl. Environ. Microbiol.">
        <title>Biosynthesis of sibiromycin, a potent antitumor antibiotic.</title>
        <authorList>
            <person name="Li W."/>
            <person name="Khullar A."/>
            <person name="Chou S."/>
            <person name="Sacramo A."/>
            <person name="Gerratana B."/>
        </authorList>
    </citation>
    <scope>NUCLEOTIDE SEQUENCE</scope>
    <source>
        <strain evidence="2">DSM 44039</strain>
    </source>
</reference>
<dbReference type="InterPro" id="IPR051448">
    <property type="entry name" value="CdaR-like_regulators"/>
</dbReference>
<dbReference type="PANTHER" id="PTHR33744:SF1">
    <property type="entry name" value="DNA-BINDING TRANSCRIPTIONAL ACTIVATOR ADER"/>
    <property type="match status" value="1"/>
</dbReference>
<organism evidence="2">
    <name type="scientific">Streptosporangium sibiricum</name>
    <dbReference type="NCBI Taxonomy" id="457432"/>
    <lineage>
        <taxon>Bacteria</taxon>
        <taxon>Bacillati</taxon>
        <taxon>Actinomycetota</taxon>
        <taxon>Actinomycetes</taxon>
        <taxon>Streptosporangiales</taxon>
        <taxon>Streptosporangiaceae</taxon>
        <taxon>Streptosporangium</taxon>
    </lineage>
</organism>
<evidence type="ECO:0000313" key="2">
    <source>
        <dbReference type="EMBL" id="ACN39747.1"/>
    </source>
</evidence>
<dbReference type="InterPro" id="IPR025736">
    <property type="entry name" value="PucR_C-HTH_dom"/>
</dbReference>
<dbReference type="InterPro" id="IPR042070">
    <property type="entry name" value="PucR_C-HTH_sf"/>
</dbReference>
<dbReference type="EMBL" id="FJ768674">
    <property type="protein sequence ID" value="ACN39747.1"/>
    <property type="molecule type" value="Genomic_DNA"/>
</dbReference>
<dbReference type="Gene3D" id="1.10.10.2840">
    <property type="entry name" value="PucR C-terminal helix-turn-helix domain"/>
    <property type="match status" value="1"/>
</dbReference>
<dbReference type="AlphaFoldDB" id="C0LTN8"/>
<dbReference type="PANTHER" id="PTHR33744">
    <property type="entry name" value="CARBOHYDRATE DIACID REGULATOR"/>
    <property type="match status" value="1"/>
</dbReference>
<name>C0LTN8_STRSJ</name>
<evidence type="ECO:0000259" key="1">
    <source>
        <dbReference type="Pfam" id="PF13556"/>
    </source>
</evidence>
<proteinExistence type="predicted"/>
<dbReference type="Pfam" id="PF13556">
    <property type="entry name" value="HTH_30"/>
    <property type="match status" value="1"/>
</dbReference>
<feature type="domain" description="PucR C-terminal helix-turn-helix" evidence="1">
    <location>
        <begin position="312"/>
        <end position="370"/>
    </location>
</feature>
<sequence length="390" mass="41696">MSGEDHQRQGLLHAALDRLRCRLPSLAAATVQAVRRHGDAPPAPAADGALRTIVHHAALWVLEAVDDRTDPAHIGEAGLLNRTHHSLTAPLVSQACNDMCRRTWQALVQEATAEEGQLLLERSARYLAASTELVEHVLTEQSAAAGSETRLREMATRLLNGERPPASLSAEGGTADTYAVLAVPTQRPGEIAGIAARHHWLSAEQPGAVTVLVPVGGPGRRADGRARARHAFHALCPQHPVGLGLPADVEGIPAAVADAWEAVATLRRLGRHEPGLFQLDDVLLEAMLCRAPELAARLAGRLRPVTRCQPYLLDTLAAFLDNDGDRRELARQLYIHPNTLNHRLRRVSELTGLSLANAGDLCLLKAALTAWQVTNAAAGAGTGRPAFRAA</sequence>